<feature type="compositionally biased region" description="Polar residues" evidence="1">
    <location>
        <begin position="78"/>
        <end position="100"/>
    </location>
</feature>
<protein>
    <recommendedName>
        <fullName evidence="2">Protein kinase domain-containing protein</fullName>
    </recommendedName>
</protein>
<evidence type="ECO:0000313" key="3">
    <source>
        <dbReference type="EMBL" id="PPR05804.1"/>
    </source>
</evidence>
<dbReference type="STRING" id="231916.A0A409YS07"/>
<feature type="compositionally biased region" description="Basic and acidic residues" evidence="1">
    <location>
        <begin position="30"/>
        <end position="41"/>
    </location>
</feature>
<name>A0A409YS07_9AGAR</name>
<feature type="domain" description="Protein kinase" evidence="2">
    <location>
        <begin position="115"/>
        <end position="376"/>
    </location>
</feature>
<dbReference type="AlphaFoldDB" id="A0A409YS07"/>
<reference evidence="3 4" key="1">
    <citation type="journal article" date="2018" name="Evol. Lett.">
        <title>Horizontal gene cluster transfer increased hallucinogenic mushroom diversity.</title>
        <authorList>
            <person name="Reynolds H.T."/>
            <person name="Vijayakumar V."/>
            <person name="Gluck-Thaler E."/>
            <person name="Korotkin H.B."/>
            <person name="Matheny P.B."/>
            <person name="Slot J.C."/>
        </authorList>
    </citation>
    <scope>NUCLEOTIDE SEQUENCE [LARGE SCALE GENOMIC DNA]</scope>
    <source>
        <strain evidence="3 4">SRW20</strain>
    </source>
</reference>
<dbReference type="InterPro" id="IPR051681">
    <property type="entry name" value="Ser/Thr_Kinases-Pseudokinases"/>
</dbReference>
<dbReference type="SUPFAM" id="SSF56112">
    <property type="entry name" value="Protein kinase-like (PK-like)"/>
    <property type="match status" value="1"/>
</dbReference>
<evidence type="ECO:0000256" key="1">
    <source>
        <dbReference type="SAM" id="MobiDB-lite"/>
    </source>
</evidence>
<evidence type="ECO:0000313" key="4">
    <source>
        <dbReference type="Proteomes" id="UP000284706"/>
    </source>
</evidence>
<dbReference type="Proteomes" id="UP000284706">
    <property type="component" value="Unassembled WGS sequence"/>
</dbReference>
<evidence type="ECO:0000259" key="2">
    <source>
        <dbReference type="PROSITE" id="PS50011"/>
    </source>
</evidence>
<dbReference type="PROSITE" id="PS50011">
    <property type="entry name" value="PROTEIN_KINASE_DOM"/>
    <property type="match status" value="1"/>
</dbReference>
<dbReference type="SMART" id="SM00220">
    <property type="entry name" value="S_TKc"/>
    <property type="match status" value="1"/>
</dbReference>
<dbReference type="InterPro" id="IPR011009">
    <property type="entry name" value="Kinase-like_dom_sf"/>
</dbReference>
<keyword evidence="4" id="KW-1185">Reference proteome</keyword>
<dbReference type="Pfam" id="PF07714">
    <property type="entry name" value="PK_Tyr_Ser-Thr"/>
    <property type="match status" value="1"/>
</dbReference>
<dbReference type="GO" id="GO:0004674">
    <property type="term" value="F:protein serine/threonine kinase activity"/>
    <property type="evidence" value="ECO:0007669"/>
    <property type="project" value="TreeGrafter"/>
</dbReference>
<sequence>MPYPLASPGEDENDSALSHLSVLQRPRARTMIDSRPGRMADHSAIQGGSLYPLPKGSSSRSPPPQMRLQLSIPPLLSKSGSITAGSTPQSESPETPASVTSPIAGVVDLTKYVATTSKEAVAHGGLSDIYLGEWHRTEESWVAGEKEVVRKLNREVYVWHRLEHPNVVKLFGTSYHMSGRPAMVMQWYDNGNAVDYLRKNPTADRLQLVLDVACGLAYLHTHRHPIIHADLKGNNVLITDEGRAAICDFGLSKVLEDLGCPSGFSLSNPGIGPLRWLAPELMEDDEQPAIPASDVWSFGCTAFELLTGLMPYPHCLHDPKVVLEVQNRVKPSGPDMHEQFVKLDIRVRSLLESCWSFTPAERPVMKDIQECLQDILSNA</sequence>
<dbReference type="InParanoid" id="A0A409YS07"/>
<proteinExistence type="predicted"/>
<dbReference type="OrthoDB" id="4062651at2759"/>
<dbReference type="InterPro" id="IPR001245">
    <property type="entry name" value="Ser-Thr/Tyr_kinase_cat_dom"/>
</dbReference>
<feature type="region of interest" description="Disordered" evidence="1">
    <location>
        <begin position="1"/>
        <end position="100"/>
    </location>
</feature>
<dbReference type="EMBL" id="NHYE01000424">
    <property type="protein sequence ID" value="PPR05804.1"/>
    <property type="molecule type" value="Genomic_DNA"/>
</dbReference>
<dbReference type="Gene3D" id="1.10.510.10">
    <property type="entry name" value="Transferase(Phosphotransferase) domain 1"/>
    <property type="match status" value="1"/>
</dbReference>
<comment type="caution">
    <text evidence="3">The sequence shown here is derived from an EMBL/GenBank/DDBJ whole genome shotgun (WGS) entry which is preliminary data.</text>
</comment>
<gene>
    <name evidence="3" type="ORF">CVT26_010154</name>
</gene>
<dbReference type="PROSITE" id="PS00108">
    <property type="entry name" value="PROTEIN_KINASE_ST"/>
    <property type="match status" value="1"/>
</dbReference>
<accession>A0A409YS07</accession>
<organism evidence="3 4">
    <name type="scientific">Gymnopilus dilepis</name>
    <dbReference type="NCBI Taxonomy" id="231916"/>
    <lineage>
        <taxon>Eukaryota</taxon>
        <taxon>Fungi</taxon>
        <taxon>Dikarya</taxon>
        <taxon>Basidiomycota</taxon>
        <taxon>Agaricomycotina</taxon>
        <taxon>Agaricomycetes</taxon>
        <taxon>Agaricomycetidae</taxon>
        <taxon>Agaricales</taxon>
        <taxon>Agaricineae</taxon>
        <taxon>Hymenogastraceae</taxon>
        <taxon>Gymnopilus</taxon>
    </lineage>
</organism>
<dbReference type="InterPro" id="IPR008271">
    <property type="entry name" value="Ser/Thr_kinase_AS"/>
</dbReference>
<dbReference type="InterPro" id="IPR000719">
    <property type="entry name" value="Prot_kinase_dom"/>
</dbReference>
<dbReference type="PANTHER" id="PTHR44329">
    <property type="entry name" value="SERINE/THREONINE-PROTEIN KINASE TNNI3K-RELATED"/>
    <property type="match status" value="1"/>
</dbReference>
<dbReference type="GO" id="GO:0005524">
    <property type="term" value="F:ATP binding"/>
    <property type="evidence" value="ECO:0007669"/>
    <property type="project" value="InterPro"/>
</dbReference>